<dbReference type="SUPFAM" id="SSF53187">
    <property type="entry name" value="Zn-dependent exopeptidases"/>
    <property type="match status" value="1"/>
</dbReference>
<dbReference type="Gene3D" id="3.30.70.360">
    <property type="match status" value="1"/>
</dbReference>
<sequence length="481" mass="51093">MTRDRAIAQTVAQFDNGAFLATLARRVAHATESEEAGQAAAQHAYLDQEMTPLFARMGFVTQVFANPAGVDLPILVARRIEDPALPTVLMYGHGDVVRGNAARWAEGRDPWILRVEGERWYGRGTADNKGQHSINLCALEQVLAARGGRLGFNVTWLIETGEEAGSPGLAAFCEAQRELLRADLFLASDGPRLAAARPTLFMGSRGAVNFELHLSLRERGYHSGNWGGLLSNPAIVLSHAIASMVDARGRILVPGLRPPAIPAPVAAALADLSVGGDVDDPAIDPEWGEPGLSPSEQVFGWNSLDVLTFGAGDPAKPVNAIPPQATAWCQLRFVVGTDWRRLEQHVRAHLAQAGFGAIRVTLGAQAGATRLSPDNPWVQWAAASVRATTGQAPALLPNLGGSLPNDIFADLLGLPTIWVPHSYPACAQHAPNEHLLAPVVREGLAIMAGLLWDLAEQGPALCAAQRQGTRATEPSSAVPAL</sequence>
<dbReference type="EMBL" id="NEVL01000005">
    <property type="protein sequence ID" value="OZI29259.1"/>
    <property type="molecule type" value="Genomic_DNA"/>
</dbReference>
<keyword evidence="2" id="KW-0479">Metal-binding</keyword>
<dbReference type="AlphaFoldDB" id="A0A261RVZ7"/>
<evidence type="ECO:0000256" key="2">
    <source>
        <dbReference type="ARBA" id="ARBA00022723"/>
    </source>
</evidence>
<name>A0A261RVZ7_9BORD</name>
<dbReference type="PANTHER" id="PTHR43270">
    <property type="entry name" value="BETA-ALA-HIS DIPEPTIDASE"/>
    <property type="match status" value="1"/>
</dbReference>
<dbReference type="Gene3D" id="3.40.630.10">
    <property type="entry name" value="Zn peptidases"/>
    <property type="match status" value="1"/>
</dbReference>
<accession>A0A261RVZ7</accession>
<dbReference type="OrthoDB" id="9761532at2"/>
<organism evidence="5 6">
    <name type="scientific">Bordetella genomosp. 1</name>
    <dbReference type="NCBI Taxonomy" id="1395607"/>
    <lineage>
        <taxon>Bacteria</taxon>
        <taxon>Pseudomonadati</taxon>
        <taxon>Pseudomonadota</taxon>
        <taxon>Betaproteobacteria</taxon>
        <taxon>Burkholderiales</taxon>
        <taxon>Alcaligenaceae</taxon>
        <taxon>Bordetella</taxon>
    </lineage>
</organism>
<dbReference type="Pfam" id="PF01546">
    <property type="entry name" value="Peptidase_M20"/>
    <property type="match status" value="1"/>
</dbReference>
<proteinExistence type="predicted"/>
<dbReference type="InterPro" id="IPR051458">
    <property type="entry name" value="Cyt/Met_Dipeptidase"/>
</dbReference>
<keyword evidence="3" id="KW-0378">Hydrolase</keyword>
<comment type="caution">
    <text evidence="5">The sequence shown here is derived from an EMBL/GenBank/DDBJ whole genome shotgun (WGS) entry which is preliminary data.</text>
</comment>
<reference evidence="5 6" key="1">
    <citation type="submission" date="2017-05" db="EMBL/GenBank/DDBJ databases">
        <title>Complete and WGS of Bordetella genogroups.</title>
        <authorList>
            <person name="Spilker T."/>
            <person name="LiPuma J."/>
        </authorList>
    </citation>
    <scope>NUCLEOTIDE SEQUENCE [LARGE SCALE GENOMIC DNA]</scope>
    <source>
        <strain evidence="5 6">AU17610</strain>
    </source>
</reference>
<evidence type="ECO:0000256" key="1">
    <source>
        <dbReference type="ARBA" id="ARBA00022670"/>
    </source>
</evidence>
<dbReference type="PANTHER" id="PTHR43270:SF12">
    <property type="entry name" value="SUCCINYL-DIAMINOPIMELATE DESUCCINYLASE"/>
    <property type="match status" value="1"/>
</dbReference>
<dbReference type="Pfam" id="PF07687">
    <property type="entry name" value="M20_dimer"/>
    <property type="match status" value="1"/>
</dbReference>
<dbReference type="GO" id="GO:0006508">
    <property type="term" value="P:proteolysis"/>
    <property type="evidence" value="ECO:0007669"/>
    <property type="project" value="UniProtKB-KW"/>
</dbReference>
<dbReference type="InterPro" id="IPR002933">
    <property type="entry name" value="Peptidase_M20"/>
</dbReference>
<protein>
    <recommendedName>
        <fullName evidence="4">Peptidase M20 dimerisation domain-containing protein</fullName>
    </recommendedName>
</protein>
<dbReference type="RefSeq" id="WP_094828497.1">
    <property type="nucleotide sequence ID" value="NZ_NEVL01000005.1"/>
</dbReference>
<evidence type="ECO:0000259" key="4">
    <source>
        <dbReference type="Pfam" id="PF07687"/>
    </source>
</evidence>
<evidence type="ECO:0000313" key="5">
    <source>
        <dbReference type="EMBL" id="OZI29259.1"/>
    </source>
</evidence>
<keyword evidence="1" id="KW-0645">Protease</keyword>
<evidence type="ECO:0000256" key="3">
    <source>
        <dbReference type="ARBA" id="ARBA00022801"/>
    </source>
</evidence>
<dbReference type="InterPro" id="IPR011650">
    <property type="entry name" value="Peptidase_M20_dimer"/>
</dbReference>
<feature type="domain" description="Peptidase M20 dimerisation" evidence="4">
    <location>
        <begin position="203"/>
        <end position="353"/>
    </location>
</feature>
<dbReference type="NCBIfam" id="NF005478">
    <property type="entry name" value="PRK07079.1"/>
    <property type="match status" value="1"/>
</dbReference>
<dbReference type="GO" id="GO:0008233">
    <property type="term" value="F:peptidase activity"/>
    <property type="evidence" value="ECO:0007669"/>
    <property type="project" value="UniProtKB-KW"/>
</dbReference>
<evidence type="ECO:0000313" key="6">
    <source>
        <dbReference type="Proteomes" id="UP000217005"/>
    </source>
</evidence>
<dbReference type="GO" id="GO:0046872">
    <property type="term" value="F:metal ion binding"/>
    <property type="evidence" value="ECO:0007669"/>
    <property type="project" value="UniProtKB-KW"/>
</dbReference>
<dbReference type="Proteomes" id="UP000217005">
    <property type="component" value="Unassembled WGS sequence"/>
</dbReference>
<gene>
    <name evidence="5" type="ORF">CEG14_21810</name>
</gene>